<dbReference type="Pfam" id="PF17180">
    <property type="entry name" value="Zn_ribbon_3CxxC_2"/>
    <property type="match status" value="1"/>
</dbReference>
<dbReference type="InterPro" id="IPR033446">
    <property type="entry name" value="ZCCHC24_Znf-3CxxC"/>
</dbReference>
<keyword evidence="2" id="KW-0863">Zinc-finger</keyword>
<dbReference type="InParanoid" id="B3RZM4"/>
<name>B3RZM4_TRIAD</name>
<evidence type="ECO:0000313" key="6">
    <source>
        <dbReference type="Proteomes" id="UP000009022"/>
    </source>
</evidence>
<feature type="domain" description="3CxxC-type" evidence="4">
    <location>
        <begin position="91"/>
        <end position="160"/>
    </location>
</feature>
<dbReference type="PhylomeDB" id="B3RZM4"/>
<dbReference type="GeneID" id="6754602"/>
<keyword evidence="3" id="KW-0862">Zinc</keyword>
<dbReference type="Proteomes" id="UP000009022">
    <property type="component" value="Unassembled WGS sequence"/>
</dbReference>
<dbReference type="STRING" id="10228.B3RZM4"/>
<dbReference type="EMBL" id="DS985246">
    <property type="protein sequence ID" value="EDV23864.1"/>
    <property type="molecule type" value="Genomic_DNA"/>
</dbReference>
<dbReference type="InterPro" id="IPR036875">
    <property type="entry name" value="Znf_CCHC_sf"/>
</dbReference>
<reference evidence="5 6" key="1">
    <citation type="journal article" date="2008" name="Nature">
        <title>The Trichoplax genome and the nature of placozoans.</title>
        <authorList>
            <person name="Srivastava M."/>
            <person name="Begovic E."/>
            <person name="Chapman J."/>
            <person name="Putnam N.H."/>
            <person name="Hellsten U."/>
            <person name="Kawashima T."/>
            <person name="Kuo A."/>
            <person name="Mitros T."/>
            <person name="Salamov A."/>
            <person name="Carpenter M.L."/>
            <person name="Signorovitch A.Y."/>
            <person name="Moreno M.A."/>
            <person name="Kamm K."/>
            <person name="Grimwood J."/>
            <person name="Schmutz J."/>
            <person name="Shapiro H."/>
            <person name="Grigoriev I.V."/>
            <person name="Buss L.W."/>
            <person name="Schierwater B."/>
            <person name="Dellaporta S.L."/>
            <person name="Rokhsar D.S."/>
        </authorList>
    </citation>
    <scope>NUCLEOTIDE SEQUENCE [LARGE SCALE GENOMIC DNA]</scope>
    <source>
        <strain evidence="5 6">Grell-BS-1999</strain>
    </source>
</reference>
<proteinExistence type="predicted"/>
<dbReference type="RefSeq" id="XP_002113390.1">
    <property type="nucleotide sequence ID" value="XM_002113354.1"/>
</dbReference>
<keyword evidence="1" id="KW-0479">Metal-binding</keyword>
<keyword evidence="6" id="KW-1185">Reference proteome</keyword>
<dbReference type="SUPFAM" id="SSF57756">
    <property type="entry name" value="Retrovirus zinc finger-like domains"/>
    <property type="match status" value="1"/>
</dbReference>
<dbReference type="eggNOG" id="ENOG502QRVW">
    <property type="taxonomic scope" value="Eukaryota"/>
</dbReference>
<dbReference type="SMART" id="SM01328">
    <property type="entry name" value="zf-3CxxC"/>
    <property type="match status" value="1"/>
</dbReference>
<dbReference type="HOGENOM" id="CLU_081736_1_0_1"/>
<dbReference type="KEGG" id="tad:TRIADDRAFT_57508"/>
<sequence>MYPVVGNSPLFLAPAECLNSVVDPHLQMDQAQRDSLPFVSDGNLWQNRQIRRAVPPEYLCHLCFQKGHLINDCPWAPPKSKGLTPYQGTKRCFGEYACANCKRKWMSGNSWSNAGQTCKICGERVYPHRQKPLDRSAYSGSEFCPRKEHPRHLCEMCMQLGDYCRKNKSIGQ</sequence>
<dbReference type="CTD" id="6754602"/>
<gene>
    <name evidence="5" type="ORF">TRIADDRAFT_57508</name>
</gene>
<dbReference type="GO" id="GO:0008270">
    <property type="term" value="F:zinc ion binding"/>
    <property type="evidence" value="ECO:0007669"/>
    <property type="project" value="UniProtKB-KW"/>
</dbReference>
<dbReference type="OrthoDB" id="10038672at2759"/>
<evidence type="ECO:0000256" key="2">
    <source>
        <dbReference type="ARBA" id="ARBA00022771"/>
    </source>
</evidence>
<evidence type="ECO:0000313" key="5">
    <source>
        <dbReference type="EMBL" id="EDV23864.1"/>
    </source>
</evidence>
<protein>
    <recommendedName>
        <fullName evidence="4">3CxxC-type domain-containing protein</fullName>
    </recommendedName>
</protein>
<dbReference type="Pfam" id="PF13696">
    <property type="entry name" value="zf-CCHC_2"/>
    <property type="match status" value="1"/>
</dbReference>
<organism evidence="5 6">
    <name type="scientific">Trichoplax adhaerens</name>
    <name type="common">Trichoplax reptans</name>
    <dbReference type="NCBI Taxonomy" id="10228"/>
    <lineage>
        <taxon>Eukaryota</taxon>
        <taxon>Metazoa</taxon>
        <taxon>Placozoa</taxon>
        <taxon>Uniplacotomia</taxon>
        <taxon>Trichoplacea</taxon>
        <taxon>Trichoplacidae</taxon>
        <taxon>Trichoplax</taxon>
    </lineage>
</organism>
<evidence type="ECO:0000259" key="4">
    <source>
        <dbReference type="SMART" id="SM01328"/>
    </source>
</evidence>
<dbReference type="AlphaFoldDB" id="B3RZM4"/>
<dbReference type="GO" id="GO:0003676">
    <property type="term" value="F:nucleic acid binding"/>
    <property type="evidence" value="ECO:0007669"/>
    <property type="project" value="InterPro"/>
</dbReference>
<evidence type="ECO:0000256" key="1">
    <source>
        <dbReference type="ARBA" id="ARBA00022723"/>
    </source>
</evidence>
<accession>B3RZM4</accession>
<dbReference type="InterPro" id="IPR025829">
    <property type="entry name" value="Zn_knuckle_CX2CX3GHX4C"/>
</dbReference>
<evidence type="ECO:0000256" key="3">
    <source>
        <dbReference type="ARBA" id="ARBA00022833"/>
    </source>
</evidence>
<dbReference type="InterPro" id="IPR027377">
    <property type="entry name" value="ZAR1/RTP1-5-like_Znf-3CxxC"/>
</dbReference>
<dbReference type="Gene3D" id="4.10.60.10">
    <property type="entry name" value="Zinc finger, CCHC-type"/>
    <property type="match status" value="1"/>
</dbReference>